<dbReference type="Proteomes" id="UP000294820">
    <property type="component" value="Chromosome 1"/>
</dbReference>
<evidence type="ECO:0000256" key="1">
    <source>
        <dbReference type="ARBA" id="ARBA00009437"/>
    </source>
</evidence>
<accession>A0A375AGD3</accession>
<dbReference type="Pfam" id="PF00126">
    <property type="entry name" value="HTH_1"/>
    <property type="match status" value="1"/>
</dbReference>
<dbReference type="PRINTS" id="PR00039">
    <property type="entry name" value="HTHLYSR"/>
</dbReference>
<gene>
    <name evidence="6" type="ORF">DAQ1742_04166</name>
</gene>
<dbReference type="GO" id="GO:0000976">
    <property type="term" value="F:transcription cis-regulatory region binding"/>
    <property type="evidence" value="ECO:0007669"/>
    <property type="project" value="TreeGrafter"/>
</dbReference>
<keyword evidence="4" id="KW-0804">Transcription</keyword>
<protein>
    <submittedName>
        <fullName evidence="6">Transcriptional regulator, LysR family</fullName>
    </submittedName>
</protein>
<proteinExistence type="inferred from homology"/>
<feature type="domain" description="HTH lysR-type" evidence="5">
    <location>
        <begin position="1"/>
        <end position="58"/>
    </location>
</feature>
<evidence type="ECO:0000313" key="6">
    <source>
        <dbReference type="EMBL" id="SLM64931.1"/>
    </source>
</evidence>
<reference evidence="6 7" key="1">
    <citation type="submission" date="2016-09" db="EMBL/GenBank/DDBJ databases">
        <authorList>
            <person name="Reverchon S."/>
            <person name="Nasser W."/>
            <person name="Leonard S."/>
            <person name="Brochier C."/>
            <person name="Duprey A."/>
        </authorList>
    </citation>
    <scope>NUCLEOTIDE SEQUENCE [LARGE SCALE GENOMIC DNA]</scope>
    <source>
        <strain evidence="6 7">174/2</strain>
    </source>
</reference>
<dbReference type="PANTHER" id="PTHR30126">
    <property type="entry name" value="HTH-TYPE TRANSCRIPTIONAL REGULATOR"/>
    <property type="match status" value="1"/>
</dbReference>
<keyword evidence="2" id="KW-0805">Transcription regulation</keyword>
<evidence type="ECO:0000256" key="3">
    <source>
        <dbReference type="ARBA" id="ARBA00023125"/>
    </source>
</evidence>
<evidence type="ECO:0000256" key="4">
    <source>
        <dbReference type="ARBA" id="ARBA00023163"/>
    </source>
</evidence>
<dbReference type="FunFam" id="1.10.10.10:FF:000001">
    <property type="entry name" value="LysR family transcriptional regulator"/>
    <property type="match status" value="1"/>
</dbReference>
<dbReference type="GO" id="GO:0003700">
    <property type="term" value="F:DNA-binding transcription factor activity"/>
    <property type="evidence" value="ECO:0007669"/>
    <property type="project" value="InterPro"/>
</dbReference>
<dbReference type="KEGG" id="daq:DAQ1742_04166"/>
<dbReference type="SUPFAM" id="SSF46785">
    <property type="entry name" value="Winged helix' DNA-binding domain"/>
    <property type="match status" value="1"/>
</dbReference>
<comment type="similarity">
    <text evidence="1">Belongs to the LysR transcriptional regulatory family.</text>
</comment>
<dbReference type="InterPro" id="IPR000847">
    <property type="entry name" value="LysR_HTH_N"/>
</dbReference>
<name>A0A375AGD3_9GAMM</name>
<evidence type="ECO:0000259" key="5">
    <source>
        <dbReference type="PROSITE" id="PS50931"/>
    </source>
</evidence>
<dbReference type="InterPro" id="IPR036388">
    <property type="entry name" value="WH-like_DNA-bd_sf"/>
</dbReference>
<sequence length="291" mass="32292">MDLKRMQYFCTVIEQGNISKAARLLNMAAPPLGKRLQELEQELGVALFLRQGKTLQPTEAGTFLYHHARDILGKVNEVKNKTARFSTRDKKILKIGLSYLFLSRFSVPLQRLQQALPHHSLHITVSDSSHLETRLRDKNLDVALMQAPKPHHDFQIHSFAPILATALIAKPLFAHASPDTAIDLIALSNLPLLLLQRIQGPGTLETLLQLFHDENQELNVLMKASDPRLIVSLLLQGTQACAILPASEIPPSLPAHCQALTIHPPLALFQPCAVTPKGTPIDDEWLNVLTS</sequence>
<dbReference type="PROSITE" id="PS50931">
    <property type="entry name" value="HTH_LYSR"/>
    <property type="match status" value="1"/>
</dbReference>
<dbReference type="AlphaFoldDB" id="A0A375AGD3"/>
<keyword evidence="7" id="KW-1185">Reference proteome</keyword>
<dbReference type="PANTHER" id="PTHR30126:SF39">
    <property type="entry name" value="HTH-TYPE TRANSCRIPTIONAL REGULATOR CYSL"/>
    <property type="match status" value="1"/>
</dbReference>
<dbReference type="Gene3D" id="1.10.10.10">
    <property type="entry name" value="Winged helix-like DNA-binding domain superfamily/Winged helix DNA-binding domain"/>
    <property type="match status" value="1"/>
</dbReference>
<dbReference type="InterPro" id="IPR036390">
    <property type="entry name" value="WH_DNA-bd_sf"/>
</dbReference>
<dbReference type="SUPFAM" id="SSF53850">
    <property type="entry name" value="Periplasmic binding protein-like II"/>
    <property type="match status" value="1"/>
</dbReference>
<keyword evidence="3" id="KW-0238">DNA-binding</keyword>
<dbReference type="EMBL" id="LT615367">
    <property type="protein sequence ID" value="SLM64931.1"/>
    <property type="molecule type" value="Genomic_DNA"/>
</dbReference>
<dbReference type="InterPro" id="IPR005119">
    <property type="entry name" value="LysR_subst-bd"/>
</dbReference>
<evidence type="ECO:0000313" key="7">
    <source>
        <dbReference type="Proteomes" id="UP000294820"/>
    </source>
</evidence>
<organism evidence="6 7">
    <name type="scientific">Dickeya aquatica</name>
    <dbReference type="NCBI Taxonomy" id="1401087"/>
    <lineage>
        <taxon>Bacteria</taxon>
        <taxon>Pseudomonadati</taxon>
        <taxon>Pseudomonadota</taxon>
        <taxon>Gammaproteobacteria</taxon>
        <taxon>Enterobacterales</taxon>
        <taxon>Pectobacteriaceae</taxon>
        <taxon>Dickeya</taxon>
    </lineage>
</organism>
<evidence type="ECO:0000256" key="2">
    <source>
        <dbReference type="ARBA" id="ARBA00023015"/>
    </source>
</evidence>
<dbReference type="Pfam" id="PF03466">
    <property type="entry name" value="LysR_substrate"/>
    <property type="match status" value="1"/>
</dbReference>
<dbReference type="RefSeq" id="WP_067487345.1">
    <property type="nucleotide sequence ID" value="NZ_LT615367.1"/>
</dbReference>
<dbReference type="Gene3D" id="3.40.190.290">
    <property type="match status" value="1"/>
</dbReference>
<dbReference type="CDD" id="cd05466">
    <property type="entry name" value="PBP2_LTTR_substrate"/>
    <property type="match status" value="1"/>
</dbReference>